<gene>
    <name evidence="1" type="ORF">B0T18DRAFT_60611</name>
</gene>
<comment type="caution">
    <text evidence="1">The sequence shown here is derived from an EMBL/GenBank/DDBJ whole genome shotgun (WGS) entry which is preliminary data.</text>
</comment>
<sequence length="103" mass="11651">MERQDSRKNLPRAVCAQLSLDSWLKAGGECRNGIKKSAAWVRRRTPRDGTDAATRRLLSQLASSRVSASQWDCVIDRTAQICLEGERGGEFNKIAINIRWWCC</sequence>
<keyword evidence="2" id="KW-1185">Reference proteome</keyword>
<evidence type="ECO:0000313" key="1">
    <source>
        <dbReference type="EMBL" id="KAK0751005.1"/>
    </source>
</evidence>
<accession>A0AA40K9N1</accession>
<dbReference type="Proteomes" id="UP001172155">
    <property type="component" value="Unassembled WGS sequence"/>
</dbReference>
<dbReference type="AlphaFoldDB" id="A0AA40K9N1"/>
<proteinExistence type="predicted"/>
<protein>
    <submittedName>
        <fullName evidence="1">Uncharacterized protein</fullName>
    </submittedName>
</protein>
<reference evidence="1" key="1">
    <citation type="submission" date="2023-06" db="EMBL/GenBank/DDBJ databases">
        <title>Genome-scale phylogeny and comparative genomics of the fungal order Sordariales.</title>
        <authorList>
            <consortium name="Lawrence Berkeley National Laboratory"/>
            <person name="Hensen N."/>
            <person name="Bonometti L."/>
            <person name="Westerberg I."/>
            <person name="Brannstrom I.O."/>
            <person name="Guillou S."/>
            <person name="Cros-Aarteil S."/>
            <person name="Calhoun S."/>
            <person name="Haridas S."/>
            <person name="Kuo A."/>
            <person name="Mondo S."/>
            <person name="Pangilinan J."/>
            <person name="Riley R."/>
            <person name="LaButti K."/>
            <person name="Andreopoulos B."/>
            <person name="Lipzen A."/>
            <person name="Chen C."/>
            <person name="Yanf M."/>
            <person name="Daum C."/>
            <person name="Ng V."/>
            <person name="Clum A."/>
            <person name="Steindorff A."/>
            <person name="Ohm R."/>
            <person name="Martin F."/>
            <person name="Silar P."/>
            <person name="Natvig D."/>
            <person name="Lalanne C."/>
            <person name="Gautier V."/>
            <person name="Ament-velasquez S.L."/>
            <person name="Kruys A."/>
            <person name="Hutchinson M.I."/>
            <person name="Powell A.J."/>
            <person name="Barry K."/>
            <person name="Miller A.N."/>
            <person name="Grigoriev I.V."/>
            <person name="Debuchy R."/>
            <person name="Gladieux P."/>
            <person name="Thoren M.H."/>
            <person name="Johannesson H."/>
        </authorList>
    </citation>
    <scope>NUCLEOTIDE SEQUENCE</scope>
    <source>
        <strain evidence="1">SMH3187-1</strain>
    </source>
</reference>
<evidence type="ECO:0000313" key="2">
    <source>
        <dbReference type="Proteomes" id="UP001172155"/>
    </source>
</evidence>
<dbReference type="EMBL" id="JAUKUD010000002">
    <property type="protein sequence ID" value="KAK0751005.1"/>
    <property type="molecule type" value="Genomic_DNA"/>
</dbReference>
<organism evidence="1 2">
    <name type="scientific">Schizothecium vesticola</name>
    <dbReference type="NCBI Taxonomy" id="314040"/>
    <lineage>
        <taxon>Eukaryota</taxon>
        <taxon>Fungi</taxon>
        <taxon>Dikarya</taxon>
        <taxon>Ascomycota</taxon>
        <taxon>Pezizomycotina</taxon>
        <taxon>Sordariomycetes</taxon>
        <taxon>Sordariomycetidae</taxon>
        <taxon>Sordariales</taxon>
        <taxon>Schizotheciaceae</taxon>
        <taxon>Schizothecium</taxon>
    </lineage>
</organism>
<name>A0AA40K9N1_9PEZI</name>